<dbReference type="eggNOG" id="COG0840">
    <property type="taxonomic scope" value="Bacteria"/>
</dbReference>
<dbReference type="InterPro" id="IPR051310">
    <property type="entry name" value="MCP_chemotaxis"/>
</dbReference>
<dbReference type="EMBL" id="CP003282">
    <property type="protein sequence ID" value="AFG38410.1"/>
    <property type="molecule type" value="Genomic_DNA"/>
</dbReference>
<dbReference type="InterPro" id="IPR004090">
    <property type="entry name" value="Chemotax_Me-accpt_rcpt"/>
</dbReference>
<dbReference type="Gene3D" id="1.20.120.30">
    <property type="entry name" value="Aspartate receptor, ligand-binding domain"/>
    <property type="match status" value="1"/>
</dbReference>
<evidence type="ECO:0000259" key="9">
    <source>
        <dbReference type="PROSITE" id="PS50885"/>
    </source>
</evidence>
<keyword evidence="11" id="KW-1185">Reference proteome</keyword>
<dbReference type="InterPro" id="IPR004089">
    <property type="entry name" value="MCPsignal_dom"/>
</dbReference>
<evidence type="ECO:0000313" key="11">
    <source>
        <dbReference type="Proteomes" id="UP000007383"/>
    </source>
</evidence>
<dbReference type="SMART" id="SM00283">
    <property type="entry name" value="MA"/>
    <property type="match status" value="1"/>
</dbReference>
<keyword evidence="7" id="KW-0472">Membrane</keyword>
<feature type="compositionally biased region" description="Polar residues" evidence="6">
    <location>
        <begin position="452"/>
        <end position="465"/>
    </location>
</feature>
<dbReference type="SMART" id="SM00304">
    <property type="entry name" value="HAMP"/>
    <property type="match status" value="1"/>
</dbReference>
<protein>
    <submittedName>
        <fullName evidence="10">Methyl-accepting chemotaxis protein</fullName>
    </submittedName>
</protein>
<dbReference type="FunFam" id="1.10.287.950:FF:000001">
    <property type="entry name" value="Methyl-accepting chemotaxis sensory transducer"/>
    <property type="match status" value="1"/>
</dbReference>
<keyword evidence="7" id="KW-0812">Transmembrane</keyword>
<keyword evidence="5" id="KW-0175">Coiled coil</keyword>
<dbReference type="PATRIC" id="fig|889378.3.peg.2353"/>
<dbReference type="PANTHER" id="PTHR43531:SF11">
    <property type="entry name" value="METHYL-ACCEPTING CHEMOTAXIS PROTEIN 3"/>
    <property type="match status" value="1"/>
</dbReference>
<keyword evidence="2" id="KW-0145">Chemotaxis</keyword>
<dbReference type="GO" id="GO:0007165">
    <property type="term" value="P:signal transduction"/>
    <property type="evidence" value="ECO:0007669"/>
    <property type="project" value="UniProtKB-KW"/>
</dbReference>
<dbReference type="Pfam" id="PF12729">
    <property type="entry name" value="4HB_MCP_1"/>
    <property type="match status" value="1"/>
</dbReference>
<feature type="transmembrane region" description="Helical" evidence="7">
    <location>
        <begin position="23"/>
        <end position="44"/>
    </location>
</feature>
<dbReference type="Pfam" id="PF00015">
    <property type="entry name" value="MCPsignal"/>
    <property type="match status" value="1"/>
</dbReference>
<feature type="domain" description="Methyl-accepting transducer" evidence="8">
    <location>
        <begin position="409"/>
        <end position="624"/>
    </location>
</feature>
<feature type="region of interest" description="Disordered" evidence="6">
    <location>
        <begin position="414"/>
        <end position="479"/>
    </location>
</feature>
<evidence type="ECO:0000256" key="5">
    <source>
        <dbReference type="SAM" id="Coils"/>
    </source>
</evidence>
<dbReference type="Gene3D" id="1.10.287.950">
    <property type="entry name" value="Methyl-accepting chemotaxis protein"/>
    <property type="match status" value="1"/>
</dbReference>
<name>H9ULL7_SPIAZ</name>
<dbReference type="Pfam" id="PF13682">
    <property type="entry name" value="CZB"/>
    <property type="match status" value="1"/>
</dbReference>
<evidence type="ECO:0000313" key="10">
    <source>
        <dbReference type="EMBL" id="AFG38410.1"/>
    </source>
</evidence>
<evidence type="ECO:0000256" key="3">
    <source>
        <dbReference type="ARBA" id="ARBA00029447"/>
    </source>
</evidence>
<accession>H9ULL7</accession>
<feature type="domain" description="HAMP" evidence="9">
    <location>
        <begin position="352"/>
        <end position="404"/>
    </location>
</feature>
<comment type="similarity">
    <text evidence="3">Belongs to the methyl-accepting chemotaxis (MCP) protein family.</text>
</comment>
<evidence type="ECO:0000256" key="6">
    <source>
        <dbReference type="SAM" id="MobiDB-lite"/>
    </source>
</evidence>
<feature type="compositionally biased region" description="Low complexity" evidence="6">
    <location>
        <begin position="672"/>
        <end position="699"/>
    </location>
</feature>
<dbReference type="InterPro" id="IPR024478">
    <property type="entry name" value="HlyB_4HB_MCP"/>
</dbReference>
<dbReference type="CDD" id="cd06225">
    <property type="entry name" value="HAMP"/>
    <property type="match status" value="1"/>
</dbReference>
<dbReference type="InterPro" id="IPR025991">
    <property type="entry name" value="Chemoreceptor_zinc-bind_dom"/>
</dbReference>
<evidence type="ECO:0000256" key="7">
    <source>
        <dbReference type="SAM" id="Phobius"/>
    </source>
</evidence>
<dbReference type="AlphaFoldDB" id="H9ULL7"/>
<dbReference type="SUPFAM" id="SSF58104">
    <property type="entry name" value="Methyl-accepting chemotaxis protein (MCP) signaling domain"/>
    <property type="match status" value="1"/>
</dbReference>
<dbReference type="PROSITE" id="PS50111">
    <property type="entry name" value="CHEMOTAXIS_TRANSDUC_2"/>
    <property type="match status" value="1"/>
</dbReference>
<feature type="coiled-coil region" evidence="5">
    <location>
        <begin position="595"/>
        <end position="640"/>
    </location>
</feature>
<dbReference type="KEGG" id="sfc:Spiaf_2378"/>
<keyword evidence="7" id="KW-1133">Transmembrane helix</keyword>
<dbReference type="STRING" id="889378.Spiaf_2378"/>
<dbReference type="GO" id="GO:0004888">
    <property type="term" value="F:transmembrane signaling receptor activity"/>
    <property type="evidence" value="ECO:0007669"/>
    <property type="project" value="InterPro"/>
</dbReference>
<organism evidence="10 11">
    <name type="scientific">Spirochaeta africana (strain ATCC 700263 / DSM 8902 / Z-7692)</name>
    <dbReference type="NCBI Taxonomy" id="889378"/>
    <lineage>
        <taxon>Bacteria</taxon>
        <taxon>Pseudomonadati</taxon>
        <taxon>Spirochaetota</taxon>
        <taxon>Spirochaetia</taxon>
        <taxon>Spirochaetales</taxon>
        <taxon>Spirochaetaceae</taxon>
        <taxon>Spirochaeta</taxon>
    </lineage>
</organism>
<proteinExistence type="inferred from homology"/>
<evidence type="ECO:0000259" key="8">
    <source>
        <dbReference type="PROSITE" id="PS50111"/>
    </source>
</evidence>
<dbReference type="GO" id="GO:0006935">
    <property type="term" value="P:chemotaxis"/>
    <property type="evidence" value="ECO:0007669"/>
    <property type="project" value="UniProtKB-KW"/>
</dbReference>
<dbReference type="InterPro" id="IPR003660">
    <property type="entry name" value="HAMP_dom"/>
</dbReference>
<dbReference type="PROSITE" id="PS50885">
    <property type="entry name" value="HAMP"/>
    <property type="match status" value="1"/>
</dbReference>
<feature type="compositionally biased region" description="Gly residues" evidence="6">
    <location>
        <begin position="658"/>
        <end position="671"/>
    </location>
</feature>
<dbReference type="HOGENOM" id="CLU_000445_107_16_12"/>
<feature type="region of interest" description="Disordered" evidence="6">
    <location>
        <begin position="649"/>
        <end position="726"/>
    </location>
</feature>
<dbReference type="PRINTS" id="PR00260">
    <property type="entry name" value="CHEMTRNSDUCR"/>
</dbReference>
<keyword evidence="4" id="KW-0807">Transducer</keyword>
<dbReference type="PANTHER" id="PTHR43531">
    <property type="entry name" value="PROTEIN ICFG"/>
    <property type="match status" value="1"/>
</dbReference>
<evidence type="ECO:0000256" key="4">
    <source>
        <dbReference type="PROSITE-ProRule" id="PRU00284"/>
    </source>
</evidence>
<feature type="compositionally biased region" description="Low complexity" evidence="6">
    <location>
        <begin position="414"/>
        <end position="451"/>
    </location>
</feature>
<comment type="subcellular location">
    <subcellularLocation>
        <location evidence="1">Membrane</location>
    </subcellularLocation>
</comment>
<feature type="transmembrane region" description="Helical" evidence="7">
    <location>
        <begin position="328"/>
        <end position="350"/>
    </location>
</feature>
<evidence type="ECO:0000256" key="1">
    <source>
        <dbReference type="ARBA" id="ARBA00004370"/>
    </source>
</evidence>
<evidence type="ECO:0000256" key="2">
    <source>
        <dbReference type="ARBA" id="ARBA00022500"/>
    </source>
</evidence>
<sequence length="726" mass="78312">MLYDTSVEFCEVHMKNLRLGVKLIGGFILVAAIVLVVGIIGLVGSIQLRTNIEEIGLVRLPSIQSLLEVEIAAEEMMMAQRTLMSEQLDMTERRRYMGEYELASQELQATWEYFLTLPATDEEVVLSNRFENELDDWLQLNQRWTTMTREFEAIGILDPDELVANLQQFRGDHYELELQAAMLLLTGQEFEGGDDPTQCNFGRWLAEYQPDSAEMERLLQEVREPHNTFHQAAGLMRAELRAGNRNAALDLFQNTMMPASDQVFEYFDEMIRYAGQAENLRNDITGLVLGDIADEAYEALDILDELIAINERIAAQAVEDSVSNAATVILTVAVGMIVGIILALLFGVILTRGITRPVSLGVAFAKALSNGDMTANIDVNQKDEIGVLAKALTDMSVKLREIVREVQSATQNVSSGSEQLSSAAQQLSQGAAEQASSGEEVSSSMEEMSASIRQNSDNAMTTDQLAQKAAKNAASGGQAVSDTVDAMKDIAERITIIEEIARNTNLLALNAAIEAARAGEHGKGFAVVASEVRKLAERSQKAAVEISDVSKRSVSVAEDAGKTIAEVVEDIKKTAELVQEISASSNEQNSGAEQINQALIQLDQVTQQNAGASEEIASTAEELSAQAEQLEETISFFKIDASAHRPALGAPAQRAAGSTGGSAGGGAGSGGAAARAAAQKSGQGHHPGAAAPKGTKATGITLAEDSHSRRQEMPRIQLDEDEFEEY</sequence>
<dbReference type="GO" id="GO:0005886">
    <property type="term" value="C:plasma membrane"/>
    <property type="evidence" value="ECO:0007669"/>
    <property type="project" value="TreeGrafter"/>
</dbReference>
<feature type="compositionally biased region" description="Basic and acidic residues" evidence="6">
    <location>
        <begin position="704"/>
        <end position="713"/>
    </location>
</feature>
<dbReference type="Pfam" id="PF00672">
    <property type="entry name" value="HAMP"/>
    <property type="match status" value="1"/>
</dbReference>
<reference evidence="11" key="1">
    <citation type="journal article" date="2013" name="Stand. Genomic Sci.">
        <title>Complete genome sequence of the halophilic bacterium Spirochaeta africana type strain (Z-7692(T)) from the alkaline Lake Magadi in the East African Rift.</title>
        <authorList>
            <person name="Liolos K."/>
            <person name="Abt B."/>
            <person name="Scheuner C."/>
            <person name="Teshima H."/>
            <person name="Held B."/>
            <person name="Lapidus A."/>
            <person name="Nolan M."/>
            <person name="Lucas S."/>
            <person name="Deshpande S."/>
            <person name="Cheng J.F."/>
            <person name="Tapia R."/>
            <person name="Goodwin L.A."/>
            <person name="Pitluck S."/>
            <person name="Pagani I."/>
            <person name="Ivanova N."/>
            <person name="Mavromatis K."/>
            <person name="Mikhailova N."/>
            <person name="Huntemann M."/>
            <person name="Pati A."/>
            <person name="Chen A."/>
            <person name="Palaniappan K."/>
            <person name="Land M."/>
            <person name="Rohde M."/>
            <person name="Tindall B.J."/>
            <person name="Detter J.C."/>
            <person name="Goker M."/>
            <person name="Bristow J."/>
            <person name="Eisen J.A."/>
            <person name="Markowitz V."/>
            <person name="Hugenholtz P."/>
            <person name="Woyke T."/>
            <person name="Klenk H.P."/>
            <person name="Kyrpides N.C."/>
        </authorList>
    </citation>
    <scope>NUCLEOTIDE SEQUENCE</scope>
    <source>
        <strain evidence="11">ATCC 700263 / DSM 8902 / Z-7692</strain>
    </source>
</reference>
<dbReference type="Proteomes" id="UP000007383">
    <property type="component" value="Chromosome"/>
</dbReference>
<gene>
    <name evidence="10" type="ordered locus">Spiaf_2378</name>
</gene>